<feature type="region of interest" description="Disordered" evidence="1">
    <location>
        <begin position="63"/>
        <end position="83"/>
    </location>
</feature>
<evidence type="ECO:0000256" key="1">
    <source>
        <dbReference type="SAM" id="MobiDB-lite"/>
    </source>
</evidence>
<reference evidence="2 3" key="1">
    <citation type="journal article" date="2019" name="Sci. Rep.">
        <title>Orb-weaving spider Araneus ventricosus genome elucidates the spidroin gene catalogue.</title>
        <authorList>
            <person name="Kono N."/>
            <person name="Nakamura H."/>
            <person name="Ohtoshi R."/>
            <person name="Moran D.A.P."/>
            <person name="Shinohara A."/>
            <person name="Yoshida Y."/>
            <person name="Fujiwara M."/>
            <person name="Mori M."/>
            <person name="Tomita M."/>
            <person name="Arakawa K."/>
        </authorList>
    </citation>
    <scope>NUCLEOTIDE SEQUENCE [LARGE SCALE GENOMIC DNA]</scope>
</reference>
<accession>A0A4Y2J2S9</accession>
<name>A0A4Y2J2S9_ARAVE</name>
<feature type="compositionally biased region" description="Acidic residues" evidence="1">
    <location>
        <begin position="32"/>
        <end position="42"/>
    </location>
</feature>
<dbReference type="Proteomes" id="UP000499080">
    <property type="component" value="Unassembled WGS sequence"/>
</dbReference>
<gene>
    <name evidence="2" type="ORF">AVEN_246180_1</name>
</gene>
<feature type="region of interest" description="Disordered" evidence="1">
    <location>
        <begin position="23"/>
        <end position="42"/>
    </location>
</feature>
<organism evidence="2 3">
    <name type="scientific">Araneus ventricosus</name>
    <name type="common">Orbweaver spider</name>
    <name type="synonym">Epeira ventricosa</name>
    <dbReference type="NCBI Taxonomy" id="182803"/>
    <lineage>
        <taxon>Eukaryota</taxon>
        <taxon>Metazoa</taxon>
        <taxon>Ecdysozoa</taxon>
        <taxon>Arthropoda</taxon>
        <taxon>Chelicerata</taxon>
        <taxon>Arachnida</taxon>
        <taxon>Araneae</taxon>
        <taxon>Araneomorphae</taxon>
        <taxon>Entelegynae</taxon>
        <taxon>Araneoidea</taxon>
        <taxon>Araneidae</taxon>
        <taxon>Araneus</taxon>
    </lineage>
</organism>
<keyword evidence="3" id="KW-1185">Reference proteome</keyword>
<dbReference type="AlphaFoldDB" id="A0A4Y2J2S9"/>
<dbReference type="EMBL" id="BGPR01003165">
    <property type="protein sequence ID" value="GBM84521.1"/>
    <property type="molecule type" value="Genomic_DNA"/>
</dbReference>
<evidence type="ECO:0000313" key="3">
    <source>
        <dbReference type="Proteomes" id="UP000499080"/>
    </source>
</evidence>
<comment type="caution">
    <text evidence="2">The sequence shown here is derived from an EMBL/GenBank/DDBJ whole genome shotgun (WGS) entry which is preliminary data.</text>
</comment>
<evidence type="ECO:0000313" key="2">
    <source>
        <dbReference type="EMBL" id="GBM84521.1"/>
    </source>
</evidence>
<proteinExistence type="predicted"/>
<sequence length="83" mass="9672">MDMKNGKSWFDRLEEEYVAVIEELSKERPAEDESDASDIDEEMTEHIDYEIDSEIDVEDNLIHKENSDSNSNRNVCIIHPSNL</sequence>
<protein>
    <submittedName>
        <fullName evidence="2">Uncharacterized protein</fullName>
    </submittedName>
</protein>